<protein>
    <submittedName>
        <fullName evidence="1">Uncharacterized protein</fullName>
    </submittedName>
</protein>
<comment type="caution">
    <text evidence="1">The sequence shown here is derived from an EMBL/GenBank/DDBJ whole genome shotgun (WGS) entry which is preliminary data.</text>
</comment>
<name>A0ABR3N928_9TELE</name>
<keyword evidence="2" id="KW-1185">Reference proteome</keyword>
<gene>
    <name evidence="1" type="ORF">QQF64_029282</name>
</gene>
<reference evidence="1 2" key="1">
    <citation type="submission" date="2023-09" db="EMBL/GenBank/DDBJ databases">
        <authorList>
            <person name="Wang M."/>
        </authorList>
    </citation>
    <scope>NUCLEOTIDE SEQUENCE [LARGE SCALE GENOMIC DNA]</scope>
    <source>
        <strain evidence="1">GT-2023</strain>
        <tissue evidence="1">Liver</tissue>
    </source>
</reference>
<organism evidence="1 2">
    <name type="scientific">Cirrhinus molitorella</name>
    <name type="common">mud carp</name>
    <dbReference type="NCBI Taxonomy" id="172907"/>
    <lineage>
        <taxon>Eukaryota</taxon>
        <taxon>Metazoa</taxon>
        <taxon>Chordata</taxon>
        <taxon>Craniata</taxon>
        <taxon>Vertebrata</taxon>
        <taxon>Euteleostomi</taxon>
        <taxon>Actinopterygii</taxon>
        <taxon>Neopterygii</taxon>
        <taxon>Teleostei</taxon>
        <taxon>Ostariophysi</taxon>
        <taxon>Cypriniformes</taxon>
        <taxon>Cyprinidae</taxon>
        <taxon>Labeoninae</taxon>
        <taxon>Labeonini</taxon>
        <taxon>Cirrhinus</taxon>
    </lineage>
</organism>
<evidence type="ECO:0000313" key="2">
    <source>
        <dbReference type="Proteomes" id="UP001558613"/>
    </source>
</evidence>
<accession>A0ABR3N928</accession>
<sequence length="300" mass="33212">MAVLRTLPSTSSKAIKTRAALTAPDTLHVQLEQAGQKKTEQRQVERENSAMNTGVFAIVSTYLNTRDYQAASSAALFCRGVEMNPRLLPLPCQSPFSMSDLFSKAGLTRRRDVRDSNGVKWKLIVCFFPTSTDERRSAAAARFQSGKVARVPCRQRAERSEASQRKESLSPVRIRHLRRISLGVFDSLMRAAQTECKGTLKAHQASAALVGNTLFMTEQPESRKLINSQLCLPAAELKRTDPRPISDGSQREKEREKCLVCRYSGSADGERDRQTAGGERLSAGSFARLTPRHSTIIITA</sequence>
<evidence type="ECO:0000313" key="1">
    <source>
        <dbReference type="EMBL" id="KAL1273420.1"/>
    </source>
</evidence>
<proteinExistence type="predicted"/>
<dbReference type="EMBL" id="JAYMGO010000006">
    <property type="protein sequence ID" value="KAL1273420.1"/>
    <property type="molecule type" value="Genomic_DNA"/>
</dbReference>
<dbReference type="Proteomes" id="UP001558613">
    <property type="component" value="Unassembled WGS sequence"/>
</dbReference>